<evidence type="ECO:0000256" key="8">
    <source>
        <dbReference type="ARBA" id="ARBA00023270"/>
    </source>
</evidence>
<evidence type="ECO:0000313" key="10">
    <source>
        <dbReference type="EMBL" id="TCL63012.1"/>
    </source>
</evidence>
<dbReference type="InterPro" id="IPR003826">
    <property type="entry name" value="AdoMetDC_fam_prok"/>
</dbReference>
<evidence type="ECO:0000256" key="9">
    <source>
        <dbReference type="ARBA" id="ARBA00023317"/>
    </source>
</evidence>
<reference evidence="10 11" key="1">
    <citation type="submission" date="2019-03" db="EMBL/GenBank/DDBJ databases">
        <title>Genomic Encyclopedia of Type Strains, Phase IV (KMG-IV): sequencing the most valuable type-strain genomes for metagenomic binning, comparative biology and taxonomic classification.</title>
        <authorList>
            <person name="Goeker M."/>
        </authorList>
    </citation>
    <scope>NUCLEOTIDE SEQUENCE [LARGE SCALE GENOMIC DNA]</scope>
    <source>
        <strain evidence="10 11">LX-B</strain>
    </source>
</reference>
<keyword evidence="8" id="KW-0704">Schiff base</keyword>
<dbReference type="SUPFAM" id="SSF56276">
    <property type="entry name" value="S-adenosylmethionine decarboxylase"/>
    <property type="match status" value="1"/>
</dbReference>
<keyword evidence="11" id="KW-1185">Reference proteome</keyword>
<evidence type="ECO:0000256" key="5">
    <source>
        <dbReference type="ARBA" id="ARBA00023115"/>
    </source>
</evidence>
<keyword evidence="6" id="KW-0865">Zymogen</keyword>
<keyword evidence="3" id="KW-0068">Autocatalytic cleavage</keyword>
<keyword evidence="4" id="KW-0745">Spermidine biosynthesis</keyword>
<sequence>MADLYFCQNELWNNPTEFMSEIRRITNSDGIINIQWVFQTFKPEGTRISGEFDDCFILIQVFSVQKFLTIDVFWWQPRQEIEQFSEALIDLFRPQVLATESRLRAEHLN</sequence>
<keyword evidence="2" id="KW-0210">Decarboxylase</keyword>
<evidence type="ECO:0000256" key="7">
    <source>
        <dbReference type="ARBA" id="ARBA00023239"/>
    </source>
</evidence>
<dbReference type="InterPro" id="IPR016067">
    <property type="entry name" value="S-AdoMet_deCO2ase_core"/>
</dbReference>
<keyword evidence="9" id="KW-0670">Pyruvate</keyword>
<accession>A0A4R1RC30</accession>
<dbReference type="Proteomes" id="UP000295008">
    <property type="component" value="Unassembled WGS sequence"/>
</dbReference>
<dbReference type="Pfam" id="PF02675">
    <property type="entry name" value="AdoMet_dc"/>
    <property type="match status" value="1"/>
</dbReference>
<evidence type="ECO:0000256" key="1">
    <source>
        <dbReference type="ARBA" id="ARBA00001928"/>
    </source>
</evidence>
<dbReference type="Gene3D" id="3.60.90.10">
    <property type="entry name" value="S-adenosylmethionine decarboxylase"/>
    <property type="match status" value="1"/>
</dbReference>
<dbReference type="RefSeq" id="WP_165908083.1">
    <property type="nucleotide sequence ID" value="NZ_SLUN01000022.1"/>
</dbReference>
<name>A0A4R1RC30_HYDET</name>
<evidence type="ECO:0000256" key="2">
    <source>
        <dbReference type="ARBA" id="ARBA00022793"/>
    </source>
</evidence>
<evidence type="ECO:0000256" key="6">
    <source>
        <dbReference type="ARBA" id="ARBA00023145"/>
    </source>
</evidence>
<gene>
    <name evidence="10" type="ORF">EDC14_102267</name>
</gene>
<evidence type="ECO:0000256" key="3">
    <source>
        <dbReference type="ARBA" id="ARBA00022813"/>
    </source>
</evidence>
<comment type="cofactor">
    <cofactor evidence="1">
        <name>pyruvate</name>
        <dbReference type="ChEBI" id="CHEBI:15361"/>
    </cofactor>
</comment>
<keyword evidence="5" id="KW-0620">Polyamine biosynthesis</keyword>
<dbReference type="AlphaFoldDB" id="A0A4R1RC30"/>
<organism evidence="10 11">
    <name type="scientific">Hydrogenispora ethanolica</name>
    <dbReference type="NCBI Taxonomy" id="1082276"/>
    <lineage>
        <taxon>Bacteria</taxon>
        <taxon>Bacillati</taxon>
        <taxon>Bacillota</taxon>
        <taxon>Hydrogenispora</taxon>
    </lineage>
</organism>
<keyword evidence="7" id="KW-0456">Lyase</keyword>
<dbReference type="GO" id="GO:0008295">
    <property type="term" value="P:spermidine biosynthetic process"/>
    <property type="evidence" value="ECO:0007669"/>
    <property type="project" value="UniProtKB-KW"/>
</dbReference>
<protein>
    <submittedName>
        <fullName evidence="10">S-adenosylmethionine decarboxylase</fullName>
    </submittedName>
</protein>
<evidence type="ECO:0000256" key="4">
    <source>
        <dbReference type="ARBA" id="ARBA00023066"/>
    </source>
</evidence>
<dbReference type="EMBL" id="SLUN01000022">
    <property type="protein sequence ID" value="TCL63012.1"/>
    <property type="molecule type" value="Genomic_DNA"/>
</dbReference>
<comment type="caution">
    <text evidence="10">The sequence shown here is derived from an EMBL/GenBank/DDBJ whole genome shotgun (WGS) entry which is preliminary data.</text>
</comment>
<proteinExistence type="predicted"/>
<evidence type="ECO:0000313" key="11">
    <source>
        <dbReference type="Proteomes" id="UP000295008"/>
    </source>
</evidence>
<dbReference type="GO" id="GO:0004014">
    <property type="term" value="F:adenosylmethionine decarboxylase activity"/>
    <property type="evidence" value="ECO:0007669"/>
    <property type="project" value="InterPro"/>
</dbReference>